<comment type="caution">
    <text evidence="2">The sequence shown here is derived from an EMBL/GenBank/DDBJ whole genome shotgun (WGS) entry which is preliminary data.</text>
</comment>
<dbReference type="AlphaFoldDB" id="A0A2T7A1K3"/>
<dbReference type="Gene3D" id="3.30.160.20">
    <property type="match status" value="1"/>
</dbReference>
<reference evidence="2 3" key="1">
    <citation type="submission" date="2017-04" db="EMBL/GenBank/DDBJ databases">
        <title>Draft genome sequence of Tuber borchii Vittad., a whitish edible truffle.</title>
        <authorList>
            <consortium name="DOE Joint Genome Institute"/>
            <person name="Murat C."/>
            <person name="Kuo A."/>
            <person name="Barry K.W."/>
            <person name="Clum A."/>
            <person name="Dockter R.B."/>
            <person name="Fauchery L."/>
            <person name="Iotti M."/>
            <person name="Kohler A."/>
            <person name="Labutti K."/>
            <person name="Lindquist E.A."/>
            <person name="Lipzen A."/>
            <person name="Ohm R.A."/>
            <person name="Wang M."/>
            <person name="Grigoriev I.V."/>
            <person name="Zambonelli A."/>
            <person name="Martin F.M."/>
        </authorList>
    </citation>
    <scope>NUCLEOTIDE SEQUENCE [LARGE SCALE GENOMIC DNA]</scope>
    <source>
        <strain evidence="2 3">Tbo3840</strain>
    </source>
</reference>
<dbReference type="CDD" id="cd00048">
    <property type="entry name" value="DSRM_SF"/>
    <property type="match status" value="1"/>
</dbReference>
<proteinExistence type="predicted"/>
<sequence>MYYILYLSSKPSPPPQYLTLTYIRLCRRRRWSDPHYECQYLPSGISCIVRVNNREYQSEGLVESEVLAREAAAMRAYLLCRNFSVTDGAHPGTNALGSGNGTSPPSQQAASSLAGGLTPPHRGYPVPGAGNTYITGSLPGQGNLPMNNGSSGRMVTSQGVVIVGHPQVGT</sequence>
<dbReference type="Proteomes" id="UP000244722">
    <property type="component" value="Unassembled WGS sequence"/>
</dbReference>
<organism evidence="2 3">
    <name type="scientific">Tuber borchii</name>
    <name type="common">White truffle</name>
    <dbReference type="NCBI Taxonomy" id="42251"/>
    <lineage>
        <taxon>Eukaryota</taxon>
        <taxon>Fungi</taxon>
        <taxon>Dikarya</taxon>
        <taxon>Ascomycota</taxon>
        <taxon>Pezizomycotina</taxon>
        <taxon>Pezizomycetes</taxon>
        <taxon>Pezizales</taxon>
        <taxon>Tuberaceae</taxon>
        <taxon>Tuber</taxon>
    </lineage>
</organism>
<protein>
    <recommendedName>
        <fullName evidence="4">DRBM domain-containing protein</fullName>
    </recommendedName>
</protein>
<evidence type="ECO:0000313" key="3">
    <source>
        <dbReference type="Proteomes" id="UP000244722"/>
    </source>
</evidence>
<dbReference type="SUPFAM" id="SSF54768">
    <property type="entry name" value="dsRNA-binding domain-like"/>
    <property type="match status" value="1"/>
</dbReference>
<feature type="compositionally biased region" description="Low complexity" evidence="1">
    <location>
        <begin position="103"/>
        <end position="117"/>
    </location>
</feature>
<accession>A0A2T7A1K3</accession>
<gene>
    <name evidence="2" type="ORF">B9Z19DRAFT_1190936</name>
</gene>
<feature type="region of interest" description="Disordered" evidence="1">
    <location>
        <begin position="91"/>
        <end position="130"/>
    </location>
</feature>
<dbReference type="EMBL" id="NESQ01000042">
    <property type="protein sequence ID" value="PUU81622.1"/>
    <property type="molecule type" value="Genomic_DNA"/>
</dbReference>
<evidence type="ECO:0000256" key="1">
    <source>
        <dbReference type="SAM" id="MobiDB-lite"/>
    </source>
</evidence>
<keyword evidence="3" id="KW-1185">Reference proteome</keyword>
<evidence type="ECO:0008006" key="4">
    <source>
        <dbReference type="Google" id="ProtNLM"/>
    </source>
</evidence>
<evidence type="ECO:0000313" key="2">
    <source>
        <dbReference type="EMBL" id="PUU81622.1"/>
    </source>
</evidence>
<name>A0A2T7A1K3_TUBBO</name>
<dbReference type="OrthoDB" id="5274873at2759"/>